<accession>A0A7U2NRF8</accession>
<name>A0A7U2NRF8_PHANO</name>
<reference evidence="2" key="1">
    <citation type="journal article" date="2021" name="BMC Genomics">
        <title>Chromosome-level genome assembly and manually-curated proteome of model necrotroph Parastagonospora nodorum Sn15 reveals a genome-wide trove of candidate effector homologs, and redundancy of virulence-related functions within an accessory chromosome.</title>
        <authorList>
            <person name="Bertazzoni S."/>
            <person name="Jones D.A.B."/>
            <person name="Phan H.T."/>
            <person name="Tan K.-C."/>
            <person name="Hane J.K."/>
        </authorList>
    </citation>
    <scope>NUCLEOTIDE SEQUENCE [LARGE SCALE GENOMIC DNA]</scope>
    <source>
        <strain evidence="2">SN15 / ATCC MYA-4574 / FGSC 10173)</strain>
    </source>
</reference>
<gene>
    <name evidence="1" type="ORF">JI435_424740</name>
</gene>
<organism evidence="1 2">
    <name type="scientific">Phaeosphaeria nodorum (strain SN15 / ATCC MYA-4574 / FGSC 10173)</name>
    <name type="common">Glume blotch fungus</name>
    <name type="synonym">Parastagonospora nodorum</name>
    <dbReference type="NCBI Taxonomy" id="321614"/>
    <lineage>
        <taxon>Eukaryota</taxon>
        <taxon>Fungi</taxon>
        <taxon>Dikarya</taxon>
        <taxon>Ascomycota</taxon>
        <taxon>Pezizomycotina</taxon>
        <taxon>Dothideomycetes</taxon>
        <taxon>Pleosporomycetidae</taxon>
        <taxon>Pleosporales</taxon>
        <taxon>Pleosporineae</taxon>
        <taxon>Phaeosphaeriaceae</taxon>
        <taxon>Parastagonospora</taxon>
    </lineage>
</organism>
<dbReference type="EMBL" id="CP069045">
    <property type="protein sequence ID" value="QRD07697.1"/>
    <property type="molecule type" value="Genomic_DNA"/>
</dbReference>
<dbReference type="Proteomes" id="UP000663193">
    <property type="component" value="Chromosome 23"/>
</dbReference>
<dbReference type="VEuPathDB" id="FungiDB:JI435_424740"/>
<evidence type="ECO:0000313" key="2">
    <source>
        <dbReference type="Proteomes" id="UP000663193"/>
    </source>
</evidence>
<evidence type="ECO:0000313" key="1">
    <source>
        <dbReference type="EMBL" id="QRD07697.1"/>
    </source>
</evidence>
<protein>
    <submittedName>
        <fullName evidence="1">Uncharacterized protein</fullName>
    </submittedName>
</protein>
<dbReference type="AlphaFoldDB" id="A0A7U2NRF8"/>
<sequence>MCADCRFWVVRYPRLPSSQQLRRRVGGCDLRRVTLRFGEVVDMARRRSESLDGT</sequence>
<keyword evidence="2" id="KW-1185">Reference proteome</keyword>
<proteinExistence type="predicted"/>